<feature type="transmembrane region" description="Helical" evidence="6">
    <location>
        <begin position="265"/>
        <end position="285"/>
    </location>
</feature>
<gene>
    <name evidence="8" type="primary">LOC138927938</name>
</gene>
<accession>A0ABM4GA03</accession>
<keyword evidence="7" id="KW-1185">Reference proteome</keyword>
<keyword evidence="4 6" id="KW-1133">Transmembrane helix</keyword>
<comment type="similarity">
    <text evidence="6">Belongs to the insect chemoreceptor superfamily. Gustatory receptor (GR) family.</text>
</comment>
<evidence type="ECO:0000256" key="3">
    <source>
        <dbReference type="ARBA" id="ARBA00022692"/>
    </source>
</evidence>
<evidence type="ECO:0000313" key="7">
    <source>
        <dbReference type="Proteomes" id="UP001652661"/>
    </source>
</evidence>
<dbReference type="Pfam" id="PF08395">
    <property type="entry name" value="7tm_7"/>
    <property type="match status" value="1"/>
</dbReference>
<organism evidence="7 8">
    <name type="scientific">Drosophila kikkawai</name>
    <name type="common">Fruit fly</name>
    <dbReference type="NCBI Taxonomy" id="30033"/>
    <lineage>
        <taxon>Eukaryota</taxon>
        <taxon>Metazoa</taxon>
        <taxon>Ecdysozoa</taxon>
        <taxon>Arthropoda</taxon>
        <taxon>Hexapoda</taxon>
        <taxon>Insecta</taxon>
        <taxon>Pterygota</taxon>
        <taxon>Neoptera</taxon>
        <taxon>Endopterygota</taxon>
        <taxon>Diptera</taxon>
        <taxon>Brachycera</taxon>
        <taxon>Muscomorpha</taxon>
        <taxon>Ephydroidea</taxon>
        <taxon>Drosophilidae</taxon>
        <taxon>Drosophila</taxon>
        <taxon>Sophophora</taxon>
    </lineage>
</organism>
<protein>
    <recommendedName>
        <fullName evidence="6">Gustatory receptor</fullName>
    </recommendedName>
</protein>
<reference evidence="7" key="1">
    <citation type="submission" date="2025-05" db="UniProtKB">
        <authorList>
            <consortium name="RefSeq"/>
        </authorList>
    </citation>
    <scope>NUCLEOTIDE SEQUENCE [LARGE SCALE GENOMIC DNA]</scope>
    <source>
        <strain evidence="7">14028-0561.14</strain>
    </source>
</reference>
<keyword evidence="6" id="KW-0675">Receptor</keyword>
<keyword evidence="2 6" id="KW-1003">Cell membrane</keyword>
<feature type="transmembrane region" description="Helical" evidence="6">
    <location>
        <begin position="71"/>
        <end position="91"/>
    </location>
</feature>
<comment type="caution">
    <text evidence="6">Lacks conserved residue(s) required for the propagation of feature annotation.</text>
</comment>
<feature type="transmembrane region" description="Helical" evidence="6">
    <location>
        <begin position="157"/>
        <end position="184"/>
    </location>
</feature>
<evidence type="ECO:0000256" key="4">
    <source>
        <dbReference type="ARBA" id="ARBA00022989"/>
    </source>
</evidence>
<feature type="transmembrane region" description="Helical" evidence="6">
    <location>
        <begin position="124"/>
        <end position="145"/>
    </location>
</feature>
<dbReference type="RefSeq" id="XP_070139548.1">
    <property type="nucleotide sequence ID" value="XM_070283447.1"/>
</dbReference>
<comment type="function">
    <text evidence="6">Gustatory receptor which mediates acceptance or avoidance behavior, depending on its substrates.</text>
</comment>
<dbReference type="Proteomes" id="UP001652661">
    <property type="component" value="Chromosome 2L"/>
</dbReference>
<feature type="transmembrane region" description="Helical" evidence="6">
    <location>
        <begin position="34"/>
        <end position="59"/>
    </location>
</feature>
<sequence>MNQKRLLAFLHYQRYLGLTDLDFSNGLHGLHGTWISYATQAIVVVIFVSALVAALAESLFYLDTQTKTGMIFDNAVIIATSISQLLANLWFRAQQQSQVALLHRLSHVVSRLQVEPEALPHPRWFYRIWLVVCFLYVIMMAHFATKTWLTNMELSHVLTLLGFALRCILANFQITCYSGVVWILRTSLRVQADQLKRMVLTAATISSEDVALSLKVHDEILLLGQRDVVEVYGGVLVFLFMYQVMQCVLIFYLSSLSIFRTFKELLFILAWLWPMLFYLILPLAANDVLNQALKGQKVKGIKDPFGCQK</sequence>
<proteinExistence type="inferred from homology"/>
<evidence type="ECO:0000313" key="8">
    <source>
        <dbReference type="RefSeq" id="XP_070139548.1"/>
    </source>
</evidence>
<keyword evidence="6" id="KW-0807">Transducer</keyword>
<keyword evidence="5 6" id="KW-0472">Membrane</keyword>
<dbReference type="GeneID" id="138927938"/>
<evidence type="ECO:0000256" key="6">
    <source>
        <dbReference type="RuleBase" id="RU363108"/>
    </source>
</evidence>
<comment type="subcellular location">
    <subcellularLocation>
        <location evidence="1 6">Cell membrane</location>
        <topology evidence="1 6">Multi-pass membrane protein</topology>
    </subcellularLocation>
</comment>
<reference evidence="8" key="2">
    <citation type="submission" date="2025-08" db="UniProtKB">
        <authorList>
            <consortium name="RefSeq"/>
        </authorList>
    </citation>
    <scope>IDENTIFICATION</scope>
    <source>
        <strain evidence="8">14028-0561.14</strain>
        <tissue evidence="8">Whole fly</tissue>
    </source>
</reference>
<evidence type="ECO:0000256" key="1">
    <source>
        <dbReference type="ARBA" id="ARBA00004651"/>
    </source>
</evidence>
<dbReference type="InterPro" id="IPR013604">
    <property type="entry name" value="7TM_chemorcpt"/>
</dbReference>
<evidence type="ECO:0000256" key="5">
    <source>
        <dbReference type="ARBA" id="ARBA00023136"/>
    </source>
</evidence>
<name>A0ABM4GA03_DROKI</name>
<feature type="transmembrane region" description="Helical" evidence="6">
    <location>
        <begin position="231"/>
        <end position="253"/>
    </location>
</feature>
<keyword evidence="3 6" id="KW-0812">Transmembrane</keyword>
<evidence type="ECO:0000256" key="2">
    <source>
        <dbReference type="ARBA" id="ARBA00022475"/>
    </source>
</evidence>